<dbReference type="EMBL" id="MU002916">
    <property type="protein sequence ID" value="KAF2785519.1"/>
    <property type="molecule type" value="Genomic_DNA"/>
</dbReference>
<organism evidence="2 3">
    <name type="scientific">Melanomma pulvis-pyrius CBS 109.77</name>
    <dbReference type="NCBI Taxonomy" id="1314802"/>
    <lineage>
        <taxon>Eukaryota</taxon>
        <taxon>Fungi</taxon>
        <taxon>Dikarya</taxon>
        <taxon>Ascomycota</taxon>
        <taxon>Pezizomycotina</taxon>
        <taxon>Dothideomycetes</taxon>
        <taxon>Pleosporomycetidae</taxon>
        <taxon>Pleosporales</taxon>
        <taxon>Melanommataceae</taxon>
        <taxon>Melanomma</taxon>
    </lineage>
</organism>
<protein>
    <submittedName>
        <fullName evidence="2">Uncharacterized protein</fullName>
    </submittedName>
</protein>
<evidence type="ECO:0000313" key="3">
    <source>
        <dbReference type="Proteomes" id="UP000799757"/>
    </source>
</evidence>
<sequence>MVLRVTRRPASQHRKTEAGADSAPGLWHGKRDYVNTHECAAPKKSILFCYRNQKLVVVFSCRCFWGRALGGPGPRPYFFFLCVARSLHDAARNIDSCRSRRKHGNGHDTIIAQHSLKRGKDREFPLAKTCRFVWALWRWSTDLQPLDLPTSSPFPVGLFRPLLGGKSSELWVRSMRLGYSNSSTSCFFSVTPHASTGLGPARFGYIRRTSSTLLQLLLQLPQPRPILQPTS</sequence>
<feature type="compositionally biased region" description="Basic residues" evidence="1">
    <location>
        <begin position="1"/>
        <end position="13"/>
    </location>
</feature>
<evidence type="ECO:0000313" key="2">
    <source>
        <dbReference type="EMBL" id="KAF2785519.1"/>
    </source>
</evidence>
<dbReference type="Proteomes" id="UP000799757">
    <property type="component" value="Unassembled WGS sequence"/>
</dbReference>
<proteinExistence type="predicted"/>
<evidence type="ECO:0000256" key="1">
    <source>
        <dbReference type="SAM" id="MobiDB-lite"/>
    </source>
</evidence>
<name>A0A6A6WN74_9PLEO</name>
<gene>
    <name evidence="2" type="ORF">K505DRAFT_11174</name>
</gene>
<reference evidence="2" key="1">
    <citation type="journal article" date="2020" name="Stud. Mycol.">
        <title>101 Dothideomycetes genomes: a test case for predicting lifestyles and emergence of pathogens.</title>
        <authorList>
            <person name="Haridas S."/>
            <person name="Albert R."/>
            <person name="Binder M."/>
            <person name="Bloem J."/>
            <person name="Labutti K."/>
            <person name="Salamov A."/>
            <person name="Andreopoulos B."/>
            <person name="Baker S."/>
            <person name="Barry K."/>
            <person name="Bills G."/>
            <person name="Bluhm B."/>
            <person name="Cannon C."/>
            <person name="Castanera R."/>
            <person name="Culley D."/>
            <person name="Daum C."/>
            <person name="Ezra D."/>
            <person name="Gonzalez J."/>
            <person name="Henrissat B."/>
            <person name="Kuo A."/>
            <person name="Liang C."/>
            <person name="Lipzen A."/>
            <person name="Lutzoni F."/>
            <person name="Magnuson J."/>
            <person name="Mondo S."/>
            <person name="Nolan M."/>
            <person name="Ohm R."/>
            <person name="Pangilinan J."/>
            <person name="Park H.-J."/>
            <person name="Ramirez L."/>
            <person name="Alfaro M."/>
            <person name="Sun H."/>
            <person name="Tritt A."/>
            <person name="Yoshinaga Y."/>
            <person name="Zwiers L.-H."/>
            <person name="Turgeon B."/>
            <person name="Goodwin S."/>
            <person name="Spatafora J."/>
            <person name="Crous P."/>
            <person name="Grigoriev I."/>
        </authorList>
    </citation>
    <scope>NUCLEOTIDE SEQUENCE</scope>
    <source>
        <strain evidence="2">CBS 109.77</strain>
    </source>
</reference>
<keyword evidence="3" id="KW-1185">Reference proteome</keyword>
<accession>A0A6A6WN74</accession>
<feature type="region of interest" description="Disordered" evidence="1">
    <location>
        <begin position="1"/>
        <end position="23"/>
    </location>
</feature>
<dbReference type="AlphaFoldDB" id="A0A6A6WN74"/>